<feature type="transmembrane region" description="Helical" evidence="1">
    <location>
        <begin position="1437"/>
        <end position="1463"/>
    </location>
</feature>
<keyword evidence="1" id="KW-0812">Transmembrane</keyword>
<evidence type="ECO:0000256" key="1">
    <source>
        <dbReference type="SAM" id="Phobius"/>
    </source>
</evidence>
<evidence type="ECO:0000313" key="5">
    <source>
        <dbReference type="EMBL" id="CAL4789352.1"/>
    </source>
</evidence>
<reference evidence="3" key="1">
    <citation type="submission" date="2022-10" db="EMBL/GenBank/DDBJ databases">
        <authorList>
            <person name="Chen Y."/>
            <person name="Dougan E. K."/>
            <person name="Chan C."/>
            <person name="Rhodes N."/>
            <person name="Thang M."/>
        </authorList>
    </citation>
    <scope>NUCLEOTIDE SEQUENCE</scope>
</reference>
<feature type="transmembrane region" description="Helical" evidence="1">
    <location>
        <begin position="1714"/>
        <end position="1733"/>
    </location>
</feature>
<reference evidence="4" key="2">
    <citation type="submission" date="2024-04" db="EMBL/GenBank/DDBJ databases">
        <authorList>
            <person name="Chen Y."/>
            <person name="Shah S."/>
            <person name="Dougan E. K."/>
            <person name="Thang M."/>
            <person name="Chan C."/>
        </authorList>
    </citation>
    <scope>NUCLEOTIDE SEQUENCE [LARGE SCALE GENOMIC DNA]</scope>
</reference>
<dbReference type="InterPro" id="IPR009030">
    <property type="entry name" value="Growth_fac_rcpt_cys_sf"/>
</dbReference>
<feature type="transmembrane region" description="Helical" evidence="1">
    <location>
        <begin position="1775"/>
        <end position="1798"/>
    </location>
</feature>
<dbReference type="PANTHER" id="PTHR48462">
    <property type="entry name" value="PROTEIN, PUTATIVE-RELATED"/>
    <property type="match status" value="1"/>
</dbReference>
<dbReference type="EMBL" id="CAMXCT020003029">
    <property type="protein sequence ID" value="CAL1155415.1"/>
    <property type="molecule type" value="Genomic_DNA"/>
</dbReference>
<dbReference type="InterPro" id="IPR011641">
    <property type="entry name" value="Tyr-kin_ephrin_A/B_rcpt-like"/>
</dbReference>
<feature type="transmembrane region" description="Helical" evidence="1">
    <location>
        <begin position="1890"/>
        <end position="1909"/>
    </location>
</feature>
<dbReference type="Pfam" id="PF07699">
    <property type="entry name" value="Ephrin_rec_like"/>
    <property type="match status" value="2"/>
</dbReference>
<evidence type="ECO:0000259" key="2">
    <source>
        <dbReference type="Pfam" id="PF07699"/>
    </source>
</evidence>
<evidence type="ECO:0000313" key="4">
    <source>
        <dbReference type="EMBL" id="CAL1155415.1"/>
    </source>
</evidence>
<feature type="domain" description="Tyrosine-protein kinase ephrin type A/B receptor-like" evidence="2">
    <location>
        <begin position="63"/>
        <end position="105"/>
    </location>
</feature>
<dbReference type="OrthoDB" id="439917at2759"/>
<dbReference type="SUPFAM" id="SSF57184">
    <property type="entry name" value="Growth factor receptor domain"/>
    <property type="match status" value="2"/>
</dbReference>
<dbReference type="Proteomes" id="UP001152797">
    <property type="component" value="Unassembled WGS sequence"/>
</dbReference>
<accession>A0A9P1D2Z5</accession>
<comment type="caution">
    <text evidence="3">The sequence shown here is derived from an EMBL/GenBank/DDBJ whole genome shotgun (WGS) entry which is preliminary data.</text>
</comment>
<name>A0A9P1D2Z5_9DINO</name>
<dbReference type="Gene3D" id="2.10.50.10">
    <property type="entry name" value="Tumor Necrosis Factor Receptor, subunit A, domain 2"/>
    <property type="match status" value="3"/>
</dbReference>
<feature type="domain" description="Tyrosine-protein kinase ephrin type A/B receptor-like" evidence="2">
    <location>
        <begin position="286"/>
        <end position="332"/>
    </location>
</feature>
<dbReference type="CDD" id="cd00185">
    <property type="entry name" value="TNFRSF"/>
    <property type="match status" value="1"/>
</dbReference>
<keyword evidence="1" id="KW-1133">Transmembrane helix</keyword>
<proteinExistence type="predicted"/>
<keyword evidence="1" id="KW-0472">Membrane</keyword>
<sequence>MPCGPAARRAGLKCELCSRGYYCAGGRPQWASRIPCANGETTLSKGSASRDACICAKGFEPSGADGCTACAVGSYKDFEGNDGQCIVCPENYTTYAVGAISNSSCYEETPVAGSGSGSGDLQSSATVPAISFSFSIGQIPATEDPETLRAQLIDMFLTSLAASTGVDPSAIEIDFGNLFGRRLGDLAPDIFESRRLFDLSDIVITINTRSDAEAQTTAADLSVQTLNNEIAGAVQSNPTLSSAGIQLNMTSAPETKYVTVTCARHRSIPPGFPVQSAADCQCSPGYGYDPTSDFCTACLKGEYKADIANAVCTRCGAQRSTVQTGSNSSQDCKCQEGLYDDDMGSCTTCPEGSYCTGDGQKVLCPNNSTTTNQRRARSDCSCKPGYFAVRTFYADGSQETDCQPCPRKSYKPNLGDGECPLKCPANANSELGAVTLADCFCEPNFYASIDSNSGQLDKCILCTFEGLDCRGGFENQTNHTATSGPGVHALPIAQPGFFQTGLTTATSCDVLMPDGSSACMGGQGCVSQRLGLQAPAGCHGPFGNGCGTGSAGVLCGHCPDGYSRDSYPDYCQICPDDPGSVLAEIQPSKRAQRHLTDEQKEEYAIGLAREGFDKKACTALLSQGLCPETPEIVAALRLLHPTSPAPSVPPLHELPMAPVLDVECVSKALRSFPADTAPGPTGLRIQHVRDALGLGAGDALMDQLTAVVNLLVQGHACSSIMPLLAGAGLVALPKPSKGVRPIAIGELLRRLTAKCLMHEVDFRNAFNTVSRDVVLREVRQHFPALARWATWCYQAASTLQFGSALGTLQQASANLGLTLNLDKSEAIAVGRTSSAALAAHLPSALLTQPDGVSRVLRDFEFLGAAIGRPAFLEAHAASRVEAASKLLDAVGELPDPQVALRLLRASAGFARLVHTMRCCPPAGHSQALGKFDQLVQTCFSTFSGLHLEPSQWEQATRGLSHAGLGLRSTRQHAAGAYLSSVGGCVDLCGDLDSGYWVDHSGDIAAALSDLNAALPPNQQLAATTALAHTQKQLSNLVDEAGWTSQLAGASAVQKATLLSEAAPGARAFLTCVPSGRTKMEPALFLAEVRVRLGVPEASQDAWCPKCDAVLDTHGHHSGMCLAGGERVLRHNALRDLVYSWAERACLRPEKERAGLLLPQRPDDVSSARRRPADVYLPSFLGRPTALDFAVTAPQRLDVLGARGATTAAVAYADHKRRHLDTAAACEAQQVAFLPMVVETTGAWAPEAAKALGHIARCVAAGTMADPAAATLLQQACVLVRSWRARAALRRRALGIASDLIQKAFMNFVVAVMAATTAVKGGVKLHTSIIRIGSQWIAACSVLLEFNLDQLKSFAWSEDEEEMKQLQECADANATACNTDSEGLKMPWPPEATQAMQSLFSVLNVVPRIATVEFATSCFAQTIVQNKEMKGLKLMGPAVYYLTNPIFAMVSVYLVCASVVYGLVPLANKFGVHFNPKAKRQKATRAAIEKLSMCLEPLLPGLGLTWEDVKESGVLETATLESIEDGIEAPHEFIEGELAFSKPLAIKMCLQRARSESYLATLSRRIRLNWDAFTAKPELLVWGMTPESLQETATQQLSPSELETFAKRALVWKHRAIVQEEAELADVDPLEVAAKVADSYDSAADLYQRVFAGEQTEAFTALCRATCDAVRRPLLQGSHSKHTLVTEGQLMSRTTVDIETLDFGLFSSRPLPRRLFVECIPVFWVMLLSMWPTLLSNFLKLLWCVPILEDNDAGITITKQRLKPDPELICWSRDHFLVAIMCFIGLSVWCLGVPILLYLNIWAMKDRQSPDNNRKYGFFIQGYEPQFWWWDIIVKRLDVGTMNLVTYTSLAADEKAKLLLFPILSGCQLGIFSWYKPFTEAQGRILDVLEMTLLITRFSLFSVVSIILIFNPSTTVTMVLAGSLVSLMAFTCAFFGLHIVAQFLRGAAEDMAQEKKEQEKSPKKNKKEGKSMANLAGVRLGVEASTHLHLTARFSIVQLSDLTALAVSIKNFAIHTALPFFLPSDDEKFLLQWSPQMTDVEVVSAAQIKAEQVSARRRRCTRLVSVCKQLRALVLRLGPSVERQNFAKAISEFSALWLDSFDQATLPIDTIYVLLILAETSGYIPTQTPLAETASQWHHHARSFIHGEQHGKFLSADNLVEARVRLLKLGAEDAVNLVPKLHLVKPGEVWIS</sequence>
<dbReference type="EMBL" id="CAMXCT010003029">
    <property type="protein sequence ID" value="CAI4002040.1"/>
    <property type="molecule type" value="Genomic_DNA"/>
</dbReference>
<evidence type="ECO:0000313" key="6">
    <source>
        <dbReference type="Proteomes" id="UP001152797"/>
    </source>
</evidence>
<gene>
    <name evidence="3" type="ORF">C1SCF055_LOCUS28026</name>
</gene>
<organism evidence="3">
    <name type="scientific">Cladocopium goreaui</name>
    <dbReference type="NCBI Taxonomy" id="2562237"/>
    <lineage>
        <taxon>Eukaryota</taxon>
        <taxon>Sar</taxon>
        <taxon>Alveolata</taxon>
        <taxon>Dinophyceae</taxon>
        <taxon>Suessiales</taxon>
        <taxon>Symbiodiniaceae</taxon>
        <taxon>Cladocopium</taxon>
    </lineage>
</organism>
<dbReference type="EMBL" id="CAMXCT030003029">
    <property type="protein sequence ID" value="CAL4789352.1"/>
    <property type="molecule type" value="Genomic_DNA"/>
</dbReference>
<keyword evidence="6" id="KW-1185">Reference proteome</keyword>
<feature type="transmembrane region" description="Helical" evidence="1">
    <location>
        <begin position="1915"/>
        <end position="1940"/>
    </location>
</feature>
<protein>
    <submittedName>
        <fullName evidence="5">Sushi, von Willebrand factor type A, EGF and pentraxin domain-containing protein 1</fullName>
    </submittedName>
</protein>
<dbReference type="PANTHER" id="PTHR48462:SF1">
    <property type="entry name" value="PROTEIN, PUTATIVE-RELATED"/>
    <property type="match status" value="1"/>
</dbReference>
<dbReference type="SMART" id="SM01411">
    <property type="entry name" value="Ephrin_rec_like"/>
    <property type="match status" value="5"/>
</dbReference>
<evidence type="ECO:0000313" key="3">
    <source>
        <dbReference type="EMBL" id="CAI4002040.1"/>
    </source>
</evidence>